<evidence type="ECO:0000313" key="6">
    <source>
        <dbReference type="EMBL" id="MDL2058851.1"/>
    </source>
</evidence>
<evidence type="ECO:0000256" key="3">
    <source>
        <dbReference type="ARBA" id="ARBA00023125"/>
    </source>
</evidence>
<dbReference type="InterPro" id="IPR041468">
    <property type="entry name" value="HTH_ParB/Spo0J"/>
</dbReference>
<dbReference type="PANTHER" id="PTHR33375:SF1">
    <property type="entry name" value="CHROMOSOME-PARTITIONING PROTEIN PARB-RELATED"/>
    <property type="match status" value="1"/>
</dbReference>
<accession>A0ABT7INF2</accession>
<evidence type="ECO:0000256" key="4">
    <source>
        <dbReference type="ARBA" id="ARBA00025472"/>
    </source>
</evidence>
<evidence type="ECO:0000313" key="7">
    <source>
        <dbReference type="Proteomes" id="UP001165481"/>
    </source>
</evidence>
<name>A0ABT7INF2_9BURK</name>
<feature type="domain" description="HTH cro/C1-type" evidence="5">
    <location>
        <begin position="149"/>
        <end position="176"/>
    </location>
</feature>
<dbReference type="SMART" id="SM00470">
    <property type="entry name" value="ParB"/>
    <property type="match status" value="1"/>
</dbReference>
<dbReference type="InterPro" id="IPR001387">
    <property type="entry name" value="Cro/C1-type_HTH"/>
</dbReference>
<keyword evidence="7" id="KW-1185">Reference proteome</keyword>
<dbReference type="CDD" id="cd16393">
    <property type="entry name" value="SPO0J_N"/>
    <property type="match status" value="1"/>
</dbReference>
<dbReference type="EMBL" id="JAKZJU020000001">
    <property type="protein sequence ID" value="MDL2058851.1"/>
    <property type="molecule type" value="Genomic_DNA"/>
</dbReference>
<dbReference type="Gene3D" id="1.10.10.2830">
    <property type="match status" value="1"/>
</dbReference>
<comment type="function">
    <text evidence="4">Involved in chromosome partition. Localize to both poles of the predivisional cell following completion of DNA replication. Binds to the DNA origin of replication.</text>
</comment>
<proteinExistence type="inferred from homology"/>
<dbReference type="InterPro" id="IPR057240">
    <property type="entry name" value="ParB_dimer_C"/>
</dbReference>
<protein>
    <submittedName>
        <fullName evidence="6">ParB/RepB/Spo0J family partition protein</fullName>
    </submittedName>
</protein>
<dbReference type="Gene3D" id="3.90.1530.30">
    <property type="match status" value="1"/>
</dbReference>
<dbReference type="PROSITE" id="PS50943">
    <property type="entry name" value="HTH_CROC1"/>
    <property type="match status" value="1"/>
</dbReference>
<dbReference type="InterPro" id="IPR004437">
    <property type="entry name" value="ParB/RepB/Spo0J"/>
</dbReference>
<dbReference type="InterPro" id="IPR050336">
    <property type="entry name" value="Chromosome_partition/occlusion"/>
</dbReference>
<evidence type="ECO:0000256" key="2">
    <source>
        <dbReference type="ARBA" id="ARBA00022829"/>
    </source>
</evidence>
<keyword evidence="3" id="KW-0238">DNA-binding</keyword>
<comment type="similarity">
    <text evidence="1">Belongs to the ParB family.</text>
</comment>
<reference evidence="6" key="1">
    <citation type="submission" date="2023-03" db="EMBL/GenBank/DDBJ databases">
        <title>Mesosutterella sp. nov. isolated from porcine feces.</title>
        <authorList>
            <person name="Yu S."/>
        </authorList>
    </citation>
    <scope>NUCLEOTIDE SEQUENCE</scope>
    <source>
        <strain evidence="6">AGMB02718</strain>
    </source>
</reference>
<organism evidence="6 7">
    <name type="scientific">Mesosutterella faecium</name>
    <dbReference type="NCBI Taxonomy" id="2925194"/>
    <lineage>
        <taxon>Bacteria</taxon>
        <taxon>Pseudomonadati</taxon>
        <taxon>Pseudomonadota</taxon>
        <taxon>Betaproteobacteria</taxon>
        <taxon>Burkholderiales</taxon>
        <taxon>Sutterellaceae</taxon>
        <taxon>Mesosutterella</taxon>
    </lineage>
</organism>
<dbReference type="Pfam" id="PF17762">
    <property type="entry name" value="HTH_ParB"/>
    <property type="match status" value="1"/>
</dbReference>
<sequence>MALKRKALGRGLGALGLGSAKEIFDNDVQEKDKGADPVPKEGGLAELPIDCLQPGKYQPRTHMDPESIASLSASIKSQGLMSPLLVRSVGPQRWEIIAGERRYRAAKMAGMKTIPVIIRDVPDKQALSLSLIENIQREGLNPIEEAQGMIRLMKEFNMTQDQMSEALGKSRPAISNTLRLLKLTPQVQNLLMADKIDMGHARALIPLKPDDQIFVANQIVMKGLSVRETERTVSALLSEGRKKTVKKTAKKTRDILHIEESLSDTFGAEVKLSAETREKGKITIKYTSLDQLNELLERLGYTS</sequence>
<dbReference type="Pfam" id="PF23552">
    <property type="entry name" value="ParB_C"/>
    <property type="match status" value="1"/>
</dbReference>
<comment type="caution">
    <text evidence="6">The sequence shown here is derived from an EMBL/GenBank/DDBJ whole genome shotgun (WGS) entry which is preliminary data.</text>
</comment>
<dbReference type="PANTHER" id="PTHR33375">
    <property type="entry name" value="CHROMOSOME-PARTITIONING PROTEIN PARB-RELATED"/>
    <property type="match status" value="1"/>
</dbReference>
<dbReference type="NCBIfam" id="TIGR00180">
    <property type="entry name" value="parB_part"/>
    <property type="match status" value="1"/>
</dbReference>
<keyword evidence="2" id="KW-0159">Chromosome partition</keyword>
<dbReference type="Pfam" id="PF02195">
    <property type="entry name" value="ParB_N"/>
    <property type="match status" value="1"/>
</dbReference>
<gene>
    <name evidence="6" type="ORF">MUN46_002665</name>
</gene>
<evidence type="ECO:0000259" key="5">
    <source>
        <dbReference type="PROSITE" id="PS50943"/>
    </source>
</evidence>
<dbReference type="RefSeq" id="WP_243376806.1">
    <property type="nucleotide sequence ID" value="NZ_JAKZJU020000001.1"/>
</dbReference>
<evidence type="ECO:0000256" key="1">
    <source>
        <dbReference type="ARBA" id="ARBA00006295"/>
    </source>
</evidence>
<dbReference type="Proteomes" id="UP001165481">
    <property type="component" value="Unassembled WGS sequence"/>
</dbReference>
<dbReference type="InterPro" id="IPR003115">
    <property type="entry name" value="ParB_N"/>
</dbReference>
<dbReference type="InterPro" id="IPR036086">
    <property type="entry name" value="ParB/Sulfiredoxin_sf"/>
</dbReference>
<dbReference type="SUPFAM" id="SSF109709">
    <property type="entry name" value="KorB DNA-binding domain-like"/>
    <property type="match status" value="1"/>
</dbReference>
<dbReference type="SUPFAM" id="SSF110849">
    <property type="entry name" value="ParB/Sulfiredoxin"/>
    <property type="match status" value="1"/>
</dbReference>